<dbReference type="KEGG" id="snh:120059365"/>
<keyword evidence="1" id="KW-0677">Repeat</keyword>
<evidence type="ECO:0000313" key="5">
    <source>
        <dbReference type="RefSeq" id="XP_038864296.1"/>
    </source>
</evidence>
<evidence type="ECO:0000313" key="4">
    <source>
        <dbReference type="RefSeq" id="XP_038864295.1"/>
    </source>
</evidence>
<accession>A0A8U1BVE3</accession>
<reference evidence="4 5" key="1">
    <citation type="submission" date="2025-04" db="UniProtKB">
        <authorList>
            <consortium name="RefSeq"/>
        </authorList>
    </citation>
    <scope>IDENTIFICATION</scope>
    <source>
        <tissue evidence="4 5">White muscle</tissue>
    </source>
</reference>
<evidence type="ECO:0000256" key="2">
    <source>
        <dbReference type="ARBA" id="ARBA00023122"/>
    </source>
</evidence>
<protein>
    <submittedName>
        <fullName evidence="4 5">Chloride transport protein 6-like</fullName>
    </submittedName>
</protein>
<dbReference type="RefSeq" id="XP_038864296.1">
    <property type="nucleotide sequence ID" value="XM_039008368.1"/>
</dbReference>
<dbReference type="GO" id="GO:0015108">
    <property type="term" value="F:chloride transmembrane transporter activity"/>
    <property type="evidence" value="ECO:0007669"/>
    <property type="project" value="TreeGrafter"/>
</dbReference>
<name>A0A8U1BVE3_SALNM</name>
<keyword evidence="2" id="KW-0129">CBS domain</keyword>
<sequence>MSTPRVLESLLVAMVTTVVIFVASMTLGECRDLASPTTSNNSTAPVSLNENVINSTIRQFFCPNKTYNDMATLFSNSQEVAIHQLFHQDGETGPDLGSV</sequence>
<dbReference type="PANTHER" id="PTHR11689">
    <property type="entry name" value="CHLORIDE CHANNEL PROTEIN CLC FAMILY MEMBER"/>
    <property type="match status" value="1"/>
</dbReference>
<dbReference type="AlphaFoldDB" id="A0A8U1BVE3"/>
<dbReference type="RefSeq" id="XP_038864295.1">
    <property type="nucleotide sequence ID" value="XM_039008367.1"/>
</dbReference>
<gene>
    <name evidence="4" type="primary">LOC120059364</name>
    <name evidence="5" type="synonym">LOC120059365</name>
</gene>
<dbReference type="PANTHER" id="PTHR11689:SF158">
    <property type="entry name" value="H(+)_CL(-) EXCHANGE TRANSPORTER 6"/>
    <property type="match status" value="1"/>
</dbReference>
<dbReference type="GO" id="GO:0005765">
    <property type="term" value="C:lysosomal membrane"/>
    <property type="evidence" value="ECO:0007669"/>
    <property type="project" value="TreeGrafter"/>
</dbReference>
<keyword evidence="3" id="KW-1185">Reference proteome</keyword>
<proteinExistence type="predicted"/>
<dbReference type="InterPro" id="IPR051280">
    <property type="entry name" value="Cl-channel/antiporter"/>
</dbReference>
<organism evidence="3 4">
    <name type="scientific">Salvelinus namaycush</name>
    <name type="common">Lake trout</name>
    <name type="synonym">Salmo namaycush</name>
    <dbReference type="NCBI Taxonomy" id="8040"/>
    <lineage>
        <taxon>Eukaryota</taxon>
        <taxon>Metazoa</taxon>
        <taxon>Chordata</taxon>
        <taxon>Craniata</taxon>
        <taxon>Vertebrata</taxon>
        <taxon>Euteleostomi</taxon>
        <taxon>Actinopterygii</taxon>
        <taxon>Neopterygii</taxon>
        <taxon>Teleostei</taxon>
        <taxon>Protacanthopterygii</taxon>
        <taxon>Salmoniformes</taxon>
        <taxon>Salmonidae</taxon>
        <taxon>Salmoninae</taxon>
        <taxon>Salvelinus</taxon>
    </lineage>
</organism>
<dbReference type="GeneID" id="120059364"/>
<evidence type="ECO:0000256" key="1">
    <source>
        <dbReference type="ARBA" id="ARBA00022737"/>
    </source>
</evidence>
<dbReference type="KEGG" id="snh:120059364"/>
<evidence type="ECO:0000313" key="3">
    <source>
        <dbReference type="Proteomes" id="UP000808372"/>
    </source>
</evidence>
<dbReference type="Proteomes" id="UP000808372">
    <property type="component" value="Chromosome 14"/>
</dbReference>